<feature type="binding site" evidence="9">
    <location>
        <position position="185"/>
    </location>
    <ligand>
        <name>FMN</name>
        <dbReference type="ChEBI" id="CHEBI:58210"/>
    </ligand>
</feature>
<keyword evidence="13" id="KW-1185">Reference proteome</keyword>
<dbReference type="PIRSF" id="PIRSF000190">
    <property type="entry name" value="Pyd_amn-ph_oxd"/>
    <property type="match status" value="1"/>
</dbReference>
<keyword evidence="5 12" id="KW-0560">Oxidoreductase</keyword>
<evidence type="ECO:0000256" key="5">
    <source>
        <dbReference type="ARBA" id="ARBA00023002"/>
    </source>
</evidence>
<dbReference type="Pfam" id="PF10590">
    <property type="entry name" value="PNP_phzG_C"/>
    <property type="match status" value="1"/>
</dbReference>
<keyword evidence="4 9" id="KW-0288">FMN</keyword>
<evidence type="ECO:0000256" key="7">
    <source>
        <dbReference type="ARBA" id="ARBA00060587"/>
    </source>
</evidence>
<dbReference type="FunFam" id="2.30.110.10:FF:000020">
    <property type="entry name" value="PNPO isoform 11"/>
    <property type="match status" value="1"/>
</dbReference>
<evidence type="ECO:0000313" key="12">
    <source>
        <dbReference type="EMBL" id="QDG53271.1"/>
    </source>
</evidence>
<reference evidence="12 13" key="1">
    <citation type="submission" date="2019-06" db="EMBL/GenBank/DDBJ databases">
        <title>Persicimonas caeni gen. nov., sp. nov., a predatory bacterium isolated from solar saltern.</title>
        <authorList>
            <person name="Wang S."/>
        </authorList>
    </citation>
    <scope>NUCLEOTIDE SEQUENCE [LARGE SCALE GENOMIC DNA]</scope>
    <source>
        <strain evidence="12 13">YN101</strain>
    </source>
</reference>
<name>A0A4Y6PY79_PERCE</name>
<keyword evidence="3" id="KW-0285">Flavoprotein</keyword>
<dbReference type="GO" id="GO:0004733">
    <property type="term" value="F:pyridoxamine phosphate oxidase activity"/>
    <property type="evidence" value="ECO:0007669"/>
    <property type="project" value="UniProtKB-UniRule"/>
</dbReference>
<dbReference type="NCBIfam" id="TIGR00558">
    <property type="entry name" value="pdxH"/>
    <property type="match status" value="1"/>
</dbReference>
<dbReference type="InterPro" id="IPR019740">
    <property type="entry name" value="Pyridox_Oxase_CS"/>
</dbReference>
<accession>A0A5B8YD61</accession>
<dbReference type="HAMAP" id="MF_01629">
    <property type="entry name" value="PdxH"/>
    <property type="match status" value="1"/>
</dbReference>
<dbReference type="PROSITE" id="PS01064">
    <property type="entry name" value="PYRIDOX_OXIDASE"/>
    <property type="match status" value="1"/>
</dbReference>
<feature type="domain" description="Pyridoxamine 5'-phosphate oxidase N-terminal" evidence="10">
    <location>
        <begin position="33"/>
        <end position="159"/>
    </location>
</feature>
<evidence type="ECO:0000256" key="3">
    <source>
        <dbReference type="ARBA" id="ARBA00022630"/>
    </source>
</evidence>
<dbReference type="EMBL" id="CP041186">
    <property type="protein sequence ID" value="QDG53271.1"/>
    <property type="molecule type" value="Genomic_DNA"/>
</dbReference>
<proteinExistence type="inferred from homology"/>
<gene>
    <name evidence="12" type="primary">pdxH</name>
    <name evidence="12" type="ORF">FIV42_21745</name>
</gene>
<dbReference type="PANTHER" id="PTHR10851">
    <property type="entry name" value="PYRIDOXINE-5-PHOSPHATE OXIDASE"/>
    <property type="match status" value="1"/>
</dbReference>
<evidence type="ECO:0000256" key="8">
    <source>
        <dbReference type="NCBIfam" id="TIGR00558"/>
    </source>
</evidence>
<comment type="pathway">
    <text evidence="7">Cofactor metabolism.</text>
</comment>
<dbReference type="InterPro" id="IPR019576">
    <property type="entry name" value="Pyridoxamine_oxidase_dimer_C"/>
</dbReference>
<dbReference type="InterPro" id="IPR012349">
    <property type="entry name" value="Split_barrel_FMN-bd"/>
</dbReference>
<comment type="cofactor">
    <cofactor evidence="9">
        <name>FMN</name>
        <dbReference type="ChEBI" id="CHEBI:58210"/>
    </cofactor>
    <text evidence="9">Binds 1 FMN per subunit.</text>
</comment>
<feature type="binding site" evidence="9">
    <location>
        <begin position="76"/>
        <end position="77"/>
    </location>
    <ligand>
        <name>FMN</name>
        <dbReference type="ChEBI" id="CHEBI:58210"/>
    </ligand>
</feature>
<dbReference type="EC" id="1.4.3.5" evidence="8"/>
<evidence type="ECO:0000256" key="1">
    <source>
        <dbReference type="ARBA" id="ARBA00007301"/>
    </source>
</evidence>
<dbReference type="Pfam" id="PF01243">
    <property type="entry name" value="PNPOx_N"/>
    <property type="match status" value="1"/>
</dbReference>
<feature type="binding site" evidence="9">
    <location>
        <position position="195"/>
    </location>
    <ligand>
        <name>FMN</name>
        <dbReference type="ChEBI" id="CHEBI:58210"/>
    </ligand>
</feature>
<feature type="binding site" evidence="9">
    <location>
        <position position="105"/>
    </location>
    <ligand>
        <name>FMN</name>
        <dbReference type="ChEBI" id="CHEBI:58210"/>
    </ligand>
</feature>
<dbReference type="NCBIfam" id="NF004231">
    <property type="entry name" value="PRK05679.1"/>
    <property type="match status" value="1"/>
</dbReference>
<comment type="similarity">
    <text evidence="1">Belongs to the pyridoxamine 5'-phosphate oxidase family.</text>
</comment>
<feature type="binding site" evidence="9">
    <location>
        <begin position="140"/>
        <end position="141"/>
    </location>
    <ligand>
        <name>FMN</name>
        <dbReference type="ChEBI" id="CHEBI:58210"/>
    </ligand>
</feature>
<feature type="binding site" evidence="9">
    <location>
        <position position="83"/>
    </location>
    <ligand>
        <name>FMN</name>
        <dbReference type="ChEBI" id="CHEBI:58210"/>
    </ligand>
</feature>
<dbReference type="Gene3D" id="2.30.110.10">
    <property type="entry name" value="Electron Transport, Fmn-binding Protein, Chain A"/>
    <property type="match status" value="1"/>
</dbReference>
<dbReference type="AlphaFoldDB" id="A0A4Y6PY79"/>
<dbReference type="PANTHER" id="PTHR10851:SF0">
    <property type="entry name" value="PYRIDOXINE-5'-PHOSPHATE OXIDASE"/>
    <property type="match status" value="1"/>
</dbReference>
<dbReference type="GO" id="GO:0010181">
    <property type="term" value="F:FMN binding"/>
    <property type="evidence" value="ECO:0007669"/>
    <property type="project" value="UniProtKB-UniRule"/>
</dbReference>
<evidence type="ECO:0000256" key="2">
    <source>
        <dbReference type="ARBA" id="ARBA00011738"/>
    </source>
</evidence>
<dbReference type="InterPro" id="IPR011576">
    <property type="entry name" value="Pyridox_Oxase_N"/>
</dbReference>
<feature type="binding site" evidence="9">
    <location>
        <begin position="61"/>
        <end position="66"/>
    </location>
    <ligand>
        <name>FMN</name>
        <dbReference type="ChEBI" id="CHEBI:58210"/>
    </ligand>
</feature>
<evidence type="ECO:0000256" key="9">
    <source>
        <dbReference type="PIRSR" id="PIRSR000190-2"/>
    </source>
</evidence>
<comment type="subunit">
    <text evidence="2">Homodimer.</text>
</comment>
<dbReference type="Proteomes" id="UP000315995">
    <property type="component" value="Chromosome"/>
</dbReference>
<protein>
    <recommendedName>
        <fullName evidence="8">Pyridoxamine 5'-phosphate oxidase</fullName>
        <ecNumber evidence="8">1.4.3.5</ecNumber>
    </recommendedName>
</protein>
<evidence type="ECO:0000259" key="10">
    <source>
        <dbReference type="Pfam" id="PF01243"/>
    </source>
</evidence>
<dbReference type="OrthoDB" id="9780392at2"/>
<evidence type="ECO:0000259" key="11">
    <source>
        <dbReference type="Pfam" id="PF10590"/>
    </source>
</evidence>
<sequence length="215" mass="25222">MRFILGPIRNTGRQTVMPETLYDDPFDWFEHWFDEACQTVSANANAMSLGTVSAEGHPSIRQVLLKGFDARGFMFYTNYRSQKARELDENPACALNFYWRGLERQIRIEGLAHRLSPEESDAYFATRPRGSQVGAWASLQSRPLANRQVLAARVEEFEERFHDQPVPRPEHWGGYLVVPLRFEFWEAEAYRLHDRWEFVRSSVDAEEWQVEMLYP</sequence>
<organism evidence="12 13">
    <name type="scientific">Persicimonas caeni</name>
    <dbReference type="NCBI Taxonomy" id="2292766"/>
    <lineage>
        <taxon>Bacteria</taxon>
        <taxon>Deltaproteobacteria</taxon>
        <taxon>Bradymonadales</taxon>
        <taxon>Bradymonadaceae</taxon>
        <taxon>Persicimonas</taxon>
    </lineage>
</organism>
<keyword evidence="6" id="KW-0664">Pyridoxine biosynthesis</keyword>
<evidence type="ECO:0000256" key="4">
    <source>
        <dbReference type="ARBA" id="ARBA00022643"/>
    </source>
</evidence>
<dbReference type="SUPFAM" id="SSF50475">
    <property type="entry name" value="FMN-binding split barrel"/>
    <property type="match status" value="1"/>
</dbReference>
<feature type="domain" description="Pyridoxine 5'-phosphate oxidase dimerisation C-terminal" evidence="11">
    <location>
        <begin position="172"/>
        <end position="215"/>
    </location>
</feature>
<dbReference type="GO" id="GO:0008615">
    <property type="term" value="P:pyridoxine biosynthetic process"/>
    <property type="evidence" value="ECO:0007669"/>
    <property type="project" value="UniProtKB-UniRule"/>
</dbReference>
<evidence type="ECO:0000256" key="6">
    <source>
        <dbReference type="ARBA" id="ARBA00023096"/>
    </source>
</evidence>
<dbReference type="UniPathway" id="UPA01068">
    <property type="reaction ID" value="UER00304"/>
</dbReference>
<dbReference type="InterPro" id="IPR000659">
    <property type="entry name" value="Pyridox_Oxase"/>
</dbReference>
<accession>A0A4Y6PY79</accession>
<evidence type="ECO:0000313" key="13">
    <source>
        <dbReference type="Proteomes" id="UP000315995"/>
    </source>
</evidence>